<dbReference type="PANTHER" id="PTHR43630:SF2">
    <property type="entry name" value="GLYCOSYLTRANSFERASE"/>
    <property type="match status" value="1"/>
</dbReference>
<dbReference type="Pfam" id="PF00535">
    <property type="entry name" value="Glycos_transf_2"/>
    <property type="match status" value="1"/>
</dbReference>
<organism evidence="3 4">
    <name type="scientific">Flavobacterium granuli</name>
    <dbReference type="NCBI Taxonomy" id="280093"/>
    <lineage>
        <taxon>Bacteria</taxon>
        <taxon>Pseudomonadati</taxon>
        <taxon>Bacteroidota</taxon>
        <taxon>Flavobacteriia</taxon>
        <taxon>Flavobacteriales</taxon>
        <taxon>Flavobacteriaceae</taxon>
        <taxon>Flavobacterium</taxon>
    </lineage>
</organism>
<dbReference type="CDD" id="cd02511">
    <property type="entry name" value="Beta4Glucosyltransferase"/>
    <property type="match status" value="1"/>
</dbReference>
<sequence length="248" mass="29356">MTPKITALAITLNEEENVKRYVQSLSFADEIIFIDSNSTDETVAIAKKMGVQVISRDFDDFSTQRNFAINQSKNDWIVFFDLDEYLTPKLQEEILTAVSSPNDCVAFYIKRNFFFLGKQIKFGGWQSDKAVRLFNKKHCSFNGNLVHESIITSGKKRLMKESVNHYSYKTYKSKLKLYSKLQAESLFIKKKRPNIYHFIIRPSYRFLWQYIFRLGFLDGKEGIVLAYLHAYSVYNRYLQLWKMYRRIE</sequence>
<name>A0ABU1S4X5_9FLAO</name>
<comment type="similarity">
    <text evidence="1">Belongs to the glycosyltransferase 2 family. WaaE/KdtX subfamily.</text>
</comment>
<dbReference type="Proteomes" id="UP001261871">
    <property type="component" value="Unassembled WGS sequence"/>
</dbReference>
<proteinExistence type="inferred from homology"/>
<feature type="domain" description="Glycosyltransferase 2-like" evidence="2">
    <location>
        <begin position="10"/>
        <end position="109"/>
    </location>
</feature>
<dbReference type="EMBL" id="JAVDTX010000006">
    <property type="protein sequence ID" value="MDR6846082.1"/>
    <property type="molecule type" value="Genomic_DNA"/>
</dbReference>
<keyword evidence="4" id="KW-1185">Reference proteome</keyword>
<dbReference type="InterPro" id="IPR029044">
    <property type="entry name" value="Nucleotide-diphossugar_trans"/>
</dbReference>
<dbReference type="RefSeq" id="WP_310007978.1">
    <property type="nucleotide sequence ID" value="NZ_JAVDTX010000006.1"/>
</dbReference>
<evidence type="ECO:0000256" key="1">
    <source>
        <dbReference type="ARBA" id="ARBA00038494"/>
    </source>
</evidence>
<accession>A0ABU1S4X5</accession>
<dbReference type="PANTHER" id="PTHR43630">
    <property type="entry name" value="POLY-BETA-1,6-N-ACETYL-D-GLUCOSAMINE SYNTHASE"/>
    <property type="match status" value="1"/>
</dbReference>
<reference evidence="3 4" key="1">
    <citation type="submission" date="2023-07" db="EMBL/GenBank/DDBJ databases">
        <title>Sorghum-associated microbial communities from plants grown in Nebraska, USA.</title>
        <authorList>
            <person name="Schachtman D."/>
        </authorList>
    </citation>
    <scope>NUCLEOTIDE SEQUENCE [LARGE SCALE GENOMIC DNA]</scope>
    <source>
        <strain evidence="3 4">BE124</strain>
    </source>
</reference>
<evidence type="ECO:0000313" key="3">
    <source>
        <dbReference type="EMBL" id="MDR6846082.1"/>
    </source>
</evidence>
<evidence type="ECO:0000259" key="2">
    <source>
        <dbReference type="Pfam" id="PF00535"/>
    </source>
</evidence>
<dbReference type="Gene3D" id="3.90.550.10">
    <property type="entry name" value="Spore Coat Polysaccharide Biosynthesis Protein SpsA, Chain A"/>
    <property type="match status" value="1"/>
</dbReference>
<comment type="caution">
    <text evidence="3">The sequence shown here is derived from an EMBL/GenBank/DDBJ whole genome shotgun (WGS) entry which is preliminary data.</text>
</comment>
<protein>
    <submittedName>
        <fullName evidence="3">Glycosyltransferase involved in cell wall biosynthesis</fullName>
    </submittedName>
</protein>
<gene>
    <name evidence="3" type="ORF">J2W95_002793</name>
</gene>
<dbReference type="InterPro" id="IPR001173">
    <property type="entry name" value="Glyco_trans_2-like"/>
</dbReference>
<dbReference type="SUPFAM" id="SSF53448">
    <property type="entry name" value="Nucleotide-diphospho-sugar transferases"/>
    <property type="match status" value="1"/>
</dbReference>
<evidence type="ECO:0000313" key="4">
    <source>
        <dbReference type="Proteomes" id="UP001261871"/>
    </source>
</evidence>